<dbReference type="InterPro" id="IPR001375">
    <property type="entry name" value="Peptidase_S9_cat"/>
</dbReference>
<dbReference type="GO" id="GO:0006508">
    <property type="term" value="P:proteolysis"/>
    <property type="evidence" value="ECO:0007669"/>
    <property type="project" value="InterPro"/>
</dbReference>
<comment type="caution">
    <text evidence="2">The sequence shown here is derived from an EMBL/GenBank/DDBJ whole genome shotgun (WGS) entry which is preliminary data.</text>
</comment>
<sequence length="653" mass="71306">MTVKTIARHGDWPSPIGVDDIASKTRALAAPRVTPHSGRAFFRETTEDGRSTIVEVTADGGIVEVLPAPYSVSNRVYEYGASLYNVLPDDAIVFSHQDDAVYVLDPDARSVTFLTKGFEQRYASFSASPVPSSSWVLAIQEDHAYGDTPEEVRNSIVAINTDTGEVKTVVSGADFYFVPRFSPDGASLSWLEWNRPDMMFDAAKLYRAHWALSDDGSICNVRCISGAGREGVAEPHWGPDGSLFFAREDGPYRQLVRVAAGSDTPVPIKLLGLEKAEIGVIGLSEGSQTILPLSEDWLVVSAVLNGISRLIAVDLETNEWRQLADAQVLSHISGDAMARLDNSSFLVIGSGTTSPHAVHRFHLTRPERNRVIREATDLKLPKPLLSEPEPVHIRSKESPTRDIFGFLWMPRNPDFSAPQGELPPLIVVAHGGPTGRAGSGLNLRTQYFTSRGYAVVELNYSGSTGYGRDYRNALFGRWGILDADDAAECAARFVAAGRVRAGAVGITGISAGGYNTLQVLVRHSDEFAAGFCVSGVGDLERFDATTHKLEADYTPALVLPRGGTDDEGRVRIYHERSALHHVDDITSPLVLLHGQADTVVPVEQATLVGEALKDRRADVKLIVVEGEGHMMDKPESTRIWLEEEEKLWRRTLL</sequence>
<dbReference type="PANTHER" id="PTHR43056:SF5">
    <property type="entry name" value="PEPTIDASE S9 PROLYL OLIGOPEPTIDASE CATALYTIC DOMAIN-CONTAINING PROTEIN"/>
    <property type="match status" value="1"/>
</dbReference>
<evidence type="ECO:0000313" key="3">
    <source>
        <dbReference type="Proteomes" id="UP000824596"/>
    </source>
</evidence>
<dbReference type="Gene3D" id="2.120.10.30">
    <property type="entry name" value="TolB, C-terminal domain"/>
    <property type="match status" value="1"/>
</dbReference>
<dbReference type="InterPro" id="IPR029058">
    <property type="entry name" value="AB_hydrolase_fold"/>
</dbReference>
<dbReference type="Proteomes" id="UP000824596">
    <property type="component" value="Unassembled WGS sequence"/>
</dbReference>
<dbReference type="RefSeq" id="XP_044719803.1">
    <property type="nucleotide sequence ID" value="XM_044864863.1"/>
</dbReference>
<dbReference type="OrthoDB" id="43744at2759"/>
<dbReference type="GO" id="GO:0008236">
    <property type="term" value="F:serine-type peptidase activity"/>
    <property type="evidence" value="ECO:0007669"/>
    <property type="project" value="InterPro"/>
</dbReference>
<evidence type="ECO:0000259" key="1">
    <source>
        <dbReference type="Pfam" id="PF00326"/>
    </source>
</evidence>
<accession>A0A9P8MW02</accession>
<dbReference type="Gene3D" id="3.40.50.1820">
    <property type="entry name" value="alpha/beta hydrolase"/>
    <property type="match status" value="1"/>
</dbReference>
<reference evidence="2" key="1">
    <citation type="submission" date="2021-09" db="EMBL/GenBank/DDBJ databases">
        <title>A high-quality genome of the endoparasitic fungus Hirsutella rhossiliensis with a comparison of Hirsutella genomes reveals transposable elements contributing to genome size variation.</title>
        <authorList>
            <person name="Lin R."/>
            <person name="Jiao Y."/>
            <person name="Sun X."/>
            <person name="Ling J."/>
            <person name="Xie B."/>
            <person name="Cheng X."/>
        </authorList>
    </citation>
    <scope>NUCLEOTIDE SEQUENCE</scope>
    <source>
        <strain evidence="2">HR02</strain>
    </source>
</reference>
<gene>
    <name evidence="2" type="ORF">HRG_06392</name>
</gene>
<dbReference type="InterPro" id="IPR011042">
    <property type="entry name" value="6-blade_b-propeller_TolB-like"/>
</dbReference>
<feature type="domain" description="Peptidase S9 prolyl oligopeptidase catalytic" evidence="1">
    <location>
        <begin position="442"/>
        <end position="648"/>
    </location>
</feature>
<dbReference type="SUPFAM" id="SSF53474">
    <property type="entry name" value="alpha/beta-Hydrolases"/>
    <property type="match status" value="1"/>
</dbReference>
<dbReference type="GeneID" id="68355521"/>
<name>A0A9P8MW02_9HYPO</name>
<protein>
    <submittedName>
        <fullName evidence="2">Prolyl oligopeptidase family domain-containing protein</fullName>
    </submittedName>
</protein>
<dbReference type="InterPro" id="IPR050585">
    <property type="entry name" value="Xaa-Pro_dipeptidyl-ppase/CocE"/>
</dbReference>
<proteinExistence type="predicted"/>
<dbReference type="PANTHER" id="PTHR43056">
    <property type="entry name" value="PEPTIDASE S9 PROLYL OLIGOPEPTIDASE"/>
    <property type="match status" value="1"/>
</dbReference>
<dbReference type="AlphaFoldDB" id="A0A9P8MW02"/>
<dbReference type="Pfam" id="PF00326">
    <property type="entry name" value="Peptidase_S9"/>
    <property type="match status" value="1"/>
</dbReference>
<dbReference type="SUPFAM" id="SSF82171">
    <property type="entry name" value="DPP6 N-terminal domain-like"/>
    <property type="match status" value="1"/>
</dbReference>
<dbReference type="EMBL" id="JAIZPD010000006">
    <property type="protein sequence ID" value="KAH0962290.1"/>
    <property type="molecule type" value="Genomic_DNA"/>
</dbReference>
<organism evidence="2 3">
    <name type="scientific">Hirsutella rhossiliensis</name>
    <dbReference type="NCBI Taxonomy" id="111463"/>
    <lineage>
        <taxon>Eukaryota</taxon>
        <taxon>Fungi</taxon>
        <taxon>Dikarya</taxon>
        <taxon>Ascomycota</taxon>
        <taxon>Pezizomycotina</taxon>
        <taxon>Sordariomycetes</taxon>
        <taxon>Hypocreomycetidae</taxon>
        <taxon>Hypocreales</taxon>
        <taxon>Ophiocordycipitaceae</taxon>
        <taxon>Hirsutella</taxon>
    </lineage>
</organism>
<evidence type="ECO:0000313" key="2">
    <source>
        <dbReference type="EMBL" id="KAH0962290.1"/>
    </source>
</evidence>
<keyword evidence="3" id="KW-1185">Reference proteome</keyword>